<dbReference type="GO" id="GO:0015031">
    <property type="term" value="P:protein transport"/>
    <property type="evidence" value="ECO:0007669"/>
    <property type="project" value="TreeGrafter"/>
</dbReference>
<dbReference type="SUPFAM" id="SSF81296">
    <property type="entry name" value="E set domains"/>
    <property type="match status" value="2"/>
</dbReference>
<reference evidence="5 6" key="1">
    <citation type="submission" date="2017-07" db="EMBL/GenBank/DDBJ databases">
        <authorList>
            <person name="Talla V."/>
            <person name="Backstrom N."/>
        </authorList>
    </citation>
    <scope>NUCLEOTIDE SEQUENCE [LARGE SCALE GENOMIC DNA]</scope>
</reference>
<feature type="compositionally biased region" description="Polar residues" evidence="3">
    <location>
        <begin position="393"/>
        <end position="404"/>
    </location>
</feature>
<comment type="similarity">
    <text evidence="1">Belongs to the arrestin family.</text>
</comment>
<feature type="compositionally biased region" description="Low complexity" evidence="3">
    <location>
        <begin position="351"/>
        <end position="360"/>
    </location>
</feature>
<feature type="domain" description="Arrestin C-terminal-like" evidence="4">
    <location>
        <begin position="177"/>
        <end position="308"/>
    </location>
</feature>
<dbReference type="GO" id="GO:0005737">
    <property type="term" value="C:cytoplasm"/>
    <property type="evidence" value="ECO:0007669"/>
    <property type="project" value="TreeGrafter"/>
</dbReference>
<dbReference type="Gene3D" id="2.60.40.640">
    <property type="match status" value="2"/>
</dbReference>
<feature type="region of interest" description="Disordered" evidence="3">
    <location>
        <begin position="332"/>
        <end position="554"/>
    </location>
</feature>
<proteinExistence type="inferred from homology"/>
<dbReference type="InterPro" id="IPR011021">
    <property type="entry name" value="Arrestin-like_N"/>
</dbReference>
<keyword evidence="2" id="KW-0716">Sensory transduction</keyword>
<evidence type="ECO:0000313" key="6">
    <source>
        <dbReference type="Proteomes" id="UP000324832"/>
    </source>
</evidence>
<dbReference type="InterPro" id="IPR014752">
    <property type="entry name" value="Arrestin-like_C"/>
</dbReference>
<dbReference type="Pfam" id="PF02752">
    <property type="entry name" value="Arrestin_C"/>
    <property type="match status" value="1"/>
</dbReference>
<feature type="compositionally biased region" description="Polar residues" evidence="3">
    <location>
        <begin position="443"/>
        <end position="452"/>
    </location>
</feature>
<feature type="compositionally biased region" description="Polar residues" evidence="3">
    <location>
        <begin position="470"/>
        <end position="483"/>
    </location>
</feature>
<dbReference type="PANTHER" id="PTHR11188:SF176">
    <property type="entry name" value="ARRESTIN DOMAIN-CONTAINING PROTEIN 1"/>
    <property type="match status" value="1"/>
</dbReference>
<evidence type="ECO:0000313" key="5">
    <source>
        <dbReference type="EMBL" id="VVD01275.1"/>
    </source>
</evidence>
<dbReference type="Pfam" id="PF00339">
    <property type="entry name" value="Arrestin_N"/>
    <property type="match status" value="1"/>
</dbReference>
<keyword evidence="6" id="KW-1185">Reference proteome</keyword>
<dbReference type="PANTHER" id="PTHR11188">
    <property type="entry name" value="ARRESTIN DOMAIN CONTAINING PROTEIN"/>
    <property type="match status" value="1"/>
</dbReference>
<dbReference type="InterPro" id="IPR050357">
    <property type="entry name" value="Arrestin_domain-protein"/>
</dbReference>
<gene>
    <name evidence="5" type="ORF">LSINAPIS_LOCUS11732</name>
</gene>
<evidence type="ECO:0000256" key="1">
    <source>
        <dbReference type="ARBA" id="ARBA00005298"/>
    </source>
</evidence>
<feature type="compositionally biased region" description="Polar residues" evidence="3">
    <location>
        <begin position="370"/>
        <end position="379"/>
    </location>
</feature>
<evidence type="ECO:0000256" key="2">
    <source>
        <dbReference type="ARBA" id="ARBA00022606"/>
    </source>
</evidence>
<feature type="compositionally biased region" description="Pro residues" evidence="3">
    <location>
        <begin position="380"/>
        <end position="390"/>
    </location>
</feature>
<feature type="compositionally biased region" description="Polar residues" evidence="3">
    <location>
        <begin position="413"/>
        <end position="425"/>
    </location>
</feature>
<dbReference type="Proteomes" id="UP000324832">
    <property type="component" value="Unassembled WGS sequence"/>
</dbReference>
<dbReference type="InterPro" id="IPR011022">
    <property type="entry name" value="Arrestin_C-like"/>
</dbReference>
<protein>
    <recommendedName>
        <fullName evidence="4">Arrestin C-terminal-like domain-containing protein</fullName>
    </recommendedName>
</protein>
<dbReference type="SMART" id="SM01017">
    <property type="entry name" value="Arrestin_C"/>
    <property type="match status" value="1"/>
</dbReference>
<dbReference type="InterPro" id="IPR014756">
    <property type="entry name" value="Ig_E-set"/>
</dbReference>
<dbReference type="AlphaFoldDB" id="A0A5E4QTG7"/>
<evidence type="ECO:0000256" key="3">
    <source>
        <dbReference type="SAM" id="MobiDB-lite"/>
    </source>
</evidence>
<accession>A0A5E4QTG7</accession>
<evidence type="ECO:0000259" key="4">
    <source>
        <dbReference type="SMART" id="SM01017"/>
    </source>
</evidence>
<name>A0A5E4QTG7_9NEOP</name>
<sequence length="554" mass="60390">MGFNDGQIILNSTNGTYFPGQTVQARLVFQQDKVKKFRGIYAKIKGKCKVHWTTSHTRKGRDGHSETYHVTHESHEEYINQKVYLVGGESGEHEIGAGNHDYSFQFMLPHNIPSSFEGSYGHIRYSLQVVVDRAFKLDQELTETIRVVVPIDLNIEPYCKEPMQFEFQDSYCCCCMSSGSAETVVKLPVSGYCPGQIIPVEVACQNSGSVEIDNIKLIIKKHITFRATTNPDEKHTEDVVAEIKKGPVPENTSRNWNVEMAVPDVDILNVSACRYIDVDYEFVVKVCPGGCHSDTEGSRRLVIGTVPLVGYQDNVPNPQQDQMPMITVTNVTQGLPSYPSSTPYPVPNNPIPGGNPQYPGANPQYPVGNSYPTSQTYPGTQPPYPAPNSPYPTNQQNTGINSSYPGPILSSPGAMSSINNTSNPSMNPPYPNVTPYPTERSPFLSNTPTFAPTTPVHPPYPVQSSPYPSNMQHTSPYPVSSTPEHPPYPTTNTPSSFPNNPASPYPPQASPNMGTGLKAGTIGFISPLASQGPVSPAAPNPYQSASAPPDSPDK</sequence>
<organism evidence="5 6">
    <name type="scientific">Leptidea sinapis</name>
    <dbReference type="NCBI Taxonomy" id="189913"/>
    <lineage>
        <taxon>Eukaryota</taxon>
        <taxon>Metazoa</taxon>
        <taxon>Ecdysozoa</taxon>
        <taxon>Arthropoda</taxon>
        <taxon>Hexapoda</taxon>
        <taxon>Insecta</taxon>
        <taxon>Pterygota</taxon>
        <taxon>Neoptera</taxon>
        <taxon>Endopterygota</taxon>
        <taxon>Lepidoptera</taxon>
        <taxon>Glossata</taxon>
        <taxon>Ditrysia</taxon>
        <taxon>Papilionoidea</taxon>
        <taxon>Pieridae</taxon>
        <taxon>Dismorphiinae</taxon>
        <taxon>Leptidea</taxon>
    </lineage>
</organism>
<feature type="compositionally biased region" description="Polar residues" evidence="3">
    <location>
        <begin position="490"/>
        <end position="500"/>
    </location>
</feature>
<dbReference type="EMBL" id="FZQP02005277">
    <property type="protein sequence ID" value="VVD01275.1"/>
    <property type="molecule type" value="Genomic_DNA"/>
</dbReference>